<dbReference type="Proteomes" id="UP000717996">
    <property type="component" value="Unassembled WGS sequence"/>
</dbReference>
<accession>A0A9P7CBS3</accession>
<organism evidence="2 3">
    <name type="scientific">Rhizopus oryzae</name>
    <name type="common">Mucormycosis agent</name>
    <name type="synonym">Rhizopus arrhizus var. delemar</name>
    <dbReference type="NCBI Taxonomy" id="64495"/>
    <lineage>
        <taxon>Eukaryota</taxon>
        <taxon>Fungi</taxon>
        <taxon>Fungi incertae sedis</taxon>
        <taxon>Mucoromycota</taxon>
        <taxon>Mucoromycotina</taxon>
        <taxon>Mucoromycetes</taxon>
        <taxon>Mucorales</taxon>
        <taxon>Mucorineae</taxon>
        <taxon>Rhizopodaceae</taxon>
        <taxon>Rhizopus</taxon>
    </lineage>
</organism>
<keyword evidence="1" id="KW-0175">Coiled coil</keyword>
<name>A0A9P7CBS3_RHIOR</name>
<protein>
    <submittedName>
        <fullName evidence="2">Uncharacterized protein</fullName>
    </submittedName>
</protein>
<dbReference type="AlphaFoldDB" id="A0A9P7CBS3"/>
<dbReference type="OrthoDB" id="2231920at2759"/>
<sequence length="134" mass="15954">MNNLKAFYLLCKIRDKRCKQLQEHQKKIRSLEQALLFEIQKSFENQIKWVTAEEHELVHHRQVLLHRIRTQHTNSKTKWRQEIIKEAKAAQIDAAHLLGIERALLCLKQQIHLHSQKDGPFIQSIKQTFLANMD</sequence>
<comment type="caution">
    <text evidence="2">The sequence shown here is derived from an EMBL/GenBank/DDBJ whole genome shotgun (WGS) entry which is preliminary data.</text>
</comment>
<feature type="coiled-coil region" evidence="1">
    <location>
        <begin position="14"/>
        <end position="41"/>
    </location>
</feature>
<gene>
    <name evidence="2" type="ORF">G6F51_005583</name>
</gene>
<reference evidence="2" key="1">
    <citation type="journal article" date="2020" name="Microb. Genom.">
        <title>Genetic diversity of clinical and environmental Mucorales isolates obtained from an investigation of mucormycosis cases among solid organ transplant recipients.</title>
        <authorList>
            <person name="Nguyen M.H."/>
            <person name="Kaul D."/>
            <person name="Muto C."/>
            <person name="Cheng S.J."/>
            <person name="Richter R.A."/>
            <person name="Bruno V.M."/>
            <person name="Liu G."/>
            <person name="Beyhan S."/>
            <person name="Sundermann A.J."/>
            <person name="Mounaud S."/>
            <person name="Pasculle A.W."/>
            <person name="Nierman W.C."/>
            <person name="Driscoll E."/>
            <person name="Cumbie R."/>
            <person name="Clancy C.J."/>
            <person name="Dupont C.L."/>
        </authorList>
    </citation>
    <scope>NUCLEOTIDE SEQUENCE</scope>
    <source>
        <strain evidence="2">GL16</strain>
    </source>
</reference>
<evidence type="ECO:0000313" key="3">
    <source>
        <dbReference type="Proteomes" id="UP000717996"/>
    </source>
</evidence>
<evidence type="ECO:0000256" key="1">
    <source>
        <dbReference type="SAM" id="Coils"/>
    </source>
</evidence>
<dbReference type="EMBL" id="JAANIT010000694">
    <property type="protein sequence ID" value="KAG1545239.1"/>
    <property type="molecule type" value="Genomic_DNA"/>
</dbReference>
<proteinExistence type="predicted"/>
<evidence type="ECO:0000313" key="2">
    <source>
        <dbReference type="EMBL" id="KAG1545239.1"/>
    </source>
</evidence>